<dbReference type="AlphaFoldDB" id="H6Q6G7"/>
<dbReference type="EMBL" id="CP003316">
    <property type="protein sequence ID" value="AFA38125.1"/>
    <property type="molecule type" value="Genomic_DNA"/>
</dbReference>
<dbReference type="eggNOG" id="arCOG07036">
    <property type="taxonomic scope" value="Archaea"/>
</dbReference>
<accession>H6Q6G7</accession>
<evidence type="ECO:0000256" key="1">
    <source>
        <dbReference type="SAM" id="Phobius"/>
    </source>
</evidence>
<dbReference type="KEGG" id="pog:Pogu_0098"/>
<reference evidence="2 3" key="1">
    <citation type="journal article" date="2012" name="Stand. Genomic Sci.">
        <title>Complete genome sequence of Pyrobaculum oguniense.</title>
        <authorList>
            <person name="Bernick D.L."/>
            <person name="Karplus K."/>
            <person name="Lui L.M."/>
            <person name="Coker J.K."/>
            <person name="Murphy J.N."/>
            <person name="Chan P.P."/>
            <person name="Cozen A.E."/>
            <person name="Lowe T.M."/>
        </authorList>
    </citation>
    <scope>NUCLEOTIDE SEQUENCE [LARGE SCALE GENOMIC DNA]</scope>
    <source>
        <strain evidence="2 3">TE7</strain>
    </source>
</reference>
<keyword evidence="3" id="KW-1185">Reference proteome</keyword>
<keyword evidence="1" id="KW-1133">Transmembrane helix</keyword>
<dbReference type="HOGENOM" id="CLU_1551879_0_0_2"/>
<evidence type="ECO:0000313" key="3">
    <source>
        <dbReference type="Proteomes" id="UP000009062"/>
    </source>
</evidence>
<keyword evidence="1" id="KW-0812">Transmembrane</keyword>
<protein>
    <submittedName>
        <fullName evidence="2">Uncharacterized protein</fullName>
    </submittedName>
</protein>
<name>H6Q6G7_PYROT</name>
<evidence type="ECO:0000313" key="2">
    <source>
        <dbReference type="EMBL" id="AFA38125.1"/>
    </source>
</evidence>
<gene>
    <name evidence="2" type="ordered locus">Pogu_0098</name>
</gene>
<sequence length="166" mass="17527">MSVAKAEVAQAQAAQQESAEERRRALAVALLGLVALAALFFGMFAAGVGGSAPVGVWGVGAVGNQSFWIEAPPGSILRFEAPICNFADSPVSVWARVVEVPGEVRVFAVYINGSYFGVRWGNWSEWRGVLPPGRCVSAEVEVVVDAATPVNKTLRVVASINATKIR</sequence>
<feature type="transmembrane region" description="Helical" evidence="1">
    <location>
        <begin position="25"/>
        <end position="46"/>
    </location>
</feature>
<dbReference type="STRING" id="698757.Pogu_0098"/>
<proteinExistence type="predicted"/>
<keyword evidence="1" id="KW-0472">Membrane</keyword>
<dbReference type="Proteomes" id="UP000009062">
    <property type="component" value="Chromosome"/>
</dbReference>
<organism evidence="2 3">
    <name type="scientific">Pyrobaculum oguniense (strain DSM 13380 / JCM 10595 / TE7)</name>
    <dbReference type="NCBI Taxonomy" id="698757"/>
    <lineage>
        <taxon>Archaea</taxon>
        <taxon>Thermoproteota</taxon>
        <taxon>Thermoprotei</taxon>
        <taxon>Thermoproteales</taxon>
        <taxon>Thermoproteaceae</taxon>
        <taxon>Pyrobaculum</taxon>
    </lineage>
</organism>